<dbReference type="EMBL" id="LGTL01000001">
    <property type="protein sequence ID" value="KPA86146.1"/>
    <property type="molecule type" value="Genomic_DNA"/>
</dbReference>
<gene>
    <name evidence="1" type="ORF">ABB37_00395</name>
</gene>
<dbReference type="VEuPathDB" id="TriTrypDB:LpyrH10_01_3950"/>
<dbReference type="EMBL" id="LGTL01000001">
    <property type="protein sequence ID" value="KPA86145.1"/>
    <property type="molecule type" value="Genomic_DNA"/>
</dbReference>
<dbReference type="RefSeq" id="XP_015664584.1">
    <property type="nucleotide sequence ID" value="XM_015796576.1"/>
</dbReference>
<name>A0A0M9GAM5_LEPPY</name>
<proteinExistence type="predicted"/>
<dbReference type="GeneID" id="26900693"/>
<comment type="caution">
    <text evidence="1">The sequence shown here is derived from an EMBL/GenBank/DDBJ whole genome shotgun (WGS) entry which is preliminary data.</text>
</comment>
<accession>A0A0M9GAM5</accession>
<dbReference type="RefSeq" id="XP_015664585.1">
    <property type="nucleotide sequence ID" value="XM_015796577.1"/>
</dbReference>
<reference evidence="1 2" key="1">
    <citation type="submission" date="2015-07" db="EMBL/GenBank/DDBJ databases">
        <title>High-quality genome of monoxenous trypanosomatid Leptomonas pyrrhocoris.</title>
        <authorList>
            <person name="Flegontov P."/>
            <person name="Butenko A."/>
            <person name="Firsov S."/>
            <person name="Vlcek C."/>
            <person name="Logacheva M.D."/>
            <person name="Field M."/>
            <person name="Filatov D."/>
            <person name="Flegontova O."/>
            <person name="Gerasimov E."/>
            <person name="Jackson A.P."/>
            <person name="Kelly S."/>
            <person name="Opperdoes F."/>
            <person name="O'Reilly A."/>
            <person name="Votypka J."/>
            <person name="Yurchenko V."/>
            <person name="Lukes J."/>
        </authorList>
    </citation>
    <scope>NUCLEOTIDE SEQUENCE [LARGE SCALE GENOMIC DNA]</scope>
    <source>
        <strain evidence="1">H10</strain>
    </source>
</reference>
<dbReference type="Proteomes" id="UP000037923">
    <property type="component" value="Unassembled WGS sequence"/>
</dbReference>
<protein>
    <submittedName>
        <fullName evidence="1">Uncharacterized protein</fullName>
    </submittedName>
</protein>
<organism evidence="1 2">
    <name type="scientific">Leptomonas pyrrhocoris</name>
    <name type="common">Firebug parasite</name>
    <dbReference type="NCBI Taxonomy" id="157538"/>
    <lineage>
        <taxon>Eukaryota</taxon>
        <taxon>Discoba</taxon>
        <taxon>Euglenozoa</taxon>
        <taxon>Kinetoplastea</taxon>
        <taxon>Metakinetoplastina</taxon>
        <taxon>Trypanosomatida</taxon>
        <taxon>Trypanosomatidae</taxon>
        <taxon>Leishmaniinae</taxon>
        <taxon>Leptomonas</taxon>
    </lineage>
</organism>
<evidence type="ECO:0000313" key="2">
    <source>
        <dbReference type="Proteomes" id="UP000037923"/>
    </source>
</evidence>
<dbReference type="OrthoDB" id="10479121at2759"/>
<dbReference type="OMA" id="FSECAMA"/>
<dbReference type="AlphaFoldDB" id="A0A0M9GAM5"/>
<keyword evidence="2" id="KW-1185">Reference proteome</keyword>
<sequence length="952" mass="100759">MSSSSNSLLHGTVTWLCASAYEQKSALASGQGTSSLLASTAVGYIIASPTFPFDVLTGSGAFANTTVLVVDVDSVVRDCVRVMRWCVSQLSSDGTTRQSHAYCAESAVVWTAPASVPSLEQLFCCFLDKLRDLVEKHKMQVELVLGSCEDALAELCHITLAAPVAGGSTVADLVGVHSAATTLREEAAADSQGHGDAQHSAFAAAPTTTSTSLVDATANLQGMDTDADLSISAVEKCAVWLQVYQVLVLFFRNSGRSKNGTTSLYCTAKPGWTGAVARVNLLHDTPQARNQQMFPLLWSNDPRAFFAAAGIDAVVSTWLSLCSREVEQLCGRALPEFLCLPREGFLLQKALSAVAAANASQPGAEKELTGLLLVRHGPSTAGRLGLRSAAYLPTFYALLALYDSRLGKSATWCVDEKAHHESSPAQESCSSVAPYGKASTAAPPVDFRVSRAAALVNQFCGVLHCDLVAQWMVEAASWEATSVPTHLDSGVASMEALDLATSLWAAQNALAEVTARDVSVERHLWTAWVGDEWVHRGPPPSTCPVKCSAVLPVAKAAVPPSVGLESHPLPLSVSRRCQQAVYERLSPLREVLFNVMARLFEGGPVGKDSGGGELGWERRVDAALGRKVYVSAILAETFVGKSVTNDAVQLCPSFAEGEAASVRPAEINQRHSGSAPDNTFSSAASPFAVTPSPAYPLTFQTRVSLDEVREHVRPAAQLTFVALSLMWCGRLWSEEDCLRFFTFYLQYVDAEARVRVGGTSRTATRRISDDKSGLCADQVGIAGARTSANPASNCPIGVRESEVAAWWHAVSCVTVLQSFSTTVAHTAEKTTLGDTADATLGDAGSVFTGCLPSSSYSAADRVSFLGFLEENGCLLPHNGAGDACAMPSRDGGEVVPLGLGYKGDGAAFAVVTAEELTHLRHALKCPSSLTNELVVAHGIWARLGATLSQPQQ</sequence>
<evidence type="ECO:0000313" key="1">
    <source>
        <dbReference type="EMBL" id="KPA86146.1"/>
    </source>
</evidence>